<dbReference type="Proteomes" id="UP001187192">
    <property type="component" value="Unassembled WGS sequence"/>
</dbReference>
<keyword evidence="3" id="KW-1185">Reference proteome</keyword>
<gene>
    <name evidence="2" type="ORF">TIFTF001_035293</name>
</gene>
<protein>
    <submittedName>
        <fullName evidence="2">Uncharacterized protein</fullName>
    </submittedName>
</protein>
<proteinExistence type="predicted"/>
<comment type="caution">
    <text evidence="2">The sequence shown here is derived from an EMBL/GenBank/DDBJ whole genome shotgun (WGS) entry which is preliminary data.</text>
</comment>
<organism evidence="2 3">
    <name type="scientific">Ficus carica</name>
    <name type="common">Common fig</name>
    <dbReference type="NCBI Taxonomy" id="3494"/>
    <lineage>
        <taxon>Eukaryota</taxon>
        <taxon>Viridiplantae</taxon>
        <taxon>Streptophyta</taxon>
        <taxon>Embryophyta</taxon>
        <taxon>Tracheophyta</taxon>
        <taxon>Spermatophyta</taxon>
        <taxon>Magnoliopsida</taxon>
        <taxon>eudicotyledons</taxon>
        <taxon>Gunneridae</taxon>
        <taxon>Pentapetalae</taxon>
        <taxon>rosids</taxon>
        <taxon>fabids</taxon>
        <taxon>Rosales</taxon>
        <taxon>Moraceae</taxon>
        <taxon>Ficeae</taxon>
        <taxon>Ficus</taxon>
    </lineage>
</organism>
<dbReference type="AlphaFoldDB" id="A0AA88EA53"/>
<accession>A0AA88EA53</accession>
<evidence type="ECO:0000313" key="2">
    <source>
        <dbReference type="EMBL" id="GMN66224.1"/>
    </source>
</evidence>
<dbReference type="EMBL" id="BTGU01000302">
    <property type="protein sequence ID" value="GMN66224.1"/>
    <property type="molecule type" value="Genomic_DNA"/>
</dbReference>
<feature type="region of interest" description="Disordered" evidence="1">
    <location>
        <begin position="1"/>
        <end position="28"/>
    </location>
</feature>
<name>A0AA88EA53_FICCA</name>
<evidence type="ECO:0000256" key="1">
    <source>
        <dbReference type="SAM" id="MobiDB-lite"/>
    </source>
</evidence>
<evidence type="ECO:0000313" key="3">
    <source>
        <dbReference type="Proteomes" id="UP001187192"/>
    </source>
</evidence>
<reference evidence="2" key="1">
    <citation type="submission" date="2023-07" db="EMBL/GenBank/DDBJ databases">
        <title>draft genome sequence of fig (Ficus carica).</title>
        <authorList>
            <person name="Takahashi T."/>
            <person name="Nishimura K."/>
        </authorList>
    </citation>
    <scope>NUCLEOTIDE SEQUENCE</scope>
</reference>
<sequence>MPLTSARSVRPTVGDARNRGATRGSHRQISRVARECCYCGRKKSRSRGATSDITTLSLPKSPLKYSTVFPLCDVDGNLLLLASSL</sequence>